<protein>
    <submittedName>
        <fullName evidence="1">Uncharacterized protein</fullName>
    </submittedName>
</protein>
<dbReference type="AlphaFoldDB" id="A0A396SL15"/>
<proteinExistence type="predicted"/>
<evidence type="ECO:0000313" key="2">
    <source>
        <dbReference type="Proteomes" id="UP000265692"/>
    </source>
</evidence>
<gene>
    <name evidence="1" type="ORF">D1B33_02380</name>
</gene>
<organism evidence="1 2">
    <name type="scientific">Ureibacillus yapensis</name>
    <dbReference type="NCBI Taxonomy" id="2304605"/>
    <lineage>
        <taxon>Bacteria</taxon>
        <taxon>Bacillati</taxon>
        <taxon>Bacillota</taxon>
        <taxon>Bacilli</taxon>
        <taxon>Bacillales</taxon>
        <taxon>Caryophanaceae</taxon>
        <taxon>Ureibacillus</taxon>
    </lineage>
</organism>
<reference evidence="1 2" key="1">
    <citation type="submission" date="2018-08" db="EMBL/GenBank/DDBJ databases">
        <title>Lysinibacillus sp. YLB-03 draft genome sequence.</title>
        <authorList>
            <person name="Yu L."/>
        </authorList>
    </citation>
    <scope>NUCLEOTIDE SEQUENCE [LARGE SCALE GENOMIC DNA]</scope>
    <source>
        <strain evidence="1 2">YLB-03</strain>
    </source>
</reference>
<evidence type="ECO:0000313" key="1">
    <source>
        <dbReference type="EMBL" id="RHW39717.1"/>
    </source>
</evidence>
<accession>A0A396SL15</accession>
<comment type="caution">
    <text evidence="1">The sequence shown here is derived from an EMBL/GenBank/DDBJ whole genome shotgun (WGS) entry which is preliminary data.</text>
</comment>
<keyword evidence="2" id="KW-1185">Reference proteome</keyword>
<dbReference type="Proteomes" id="UP000265692">
    <property type="component" value="Unassembled WGS sequence"/>
</dbReference>
<sequence>MQFGLKLSINLELPLFITFRGIKIYMDRKMVMLYFPIEAKSAHVRHLEAPYLTFEMQFAYARSIRGRLFSLWIKN</sequence>
<name>A0A396SL15_9BACL</name>
<dbReference type="EMBL" id="QWEI01000001">
    <property type="protein sequence ID" value="RHW39717.1"/>
    <property type="molecule type" value="Genomic_DNA"/>
</dbReference>